<protein>
    <recommendedName>
        <fullName evidence="2">Peptide deformylase</fullName>
        <shortName evidence="2">PDF</shortName>
        <ecNumber evidence="2">3.5.1.88</ecNumber>
    </recommendedName>
    <alternativeName>
        <fullName evidence="2">Polypeptide deformylase</fullName>
    </alternativeName>
</protein>
<keyword evidence="2" id="KW-0408">Iron</keyword>
<keyword evidence="4" id="KW-1185">Reference proteome</keyword>
<evidence type="ECO:0000256" key="1">
    <source>
        <dbReference type="ARBA" id="ARBA00010759"/>
    </source>
</evidence>
<accession>A0A7W6M626</accession>
<dbReference type="GO" id="GO:0006412">
    <property type="term" value="P:translation"/>
    <property type="evidence" value="ECO:0007669"/>
    <property type="project" value="UniProtKB-UniRule"/>
</dbReference>
<reference evidence="3 4" key="1">
    <citation type="submission" date="2020-08" db="EMBL/GenBank/DDBJ databases">
        <title>Genomic Encyclopedia of Type Strains, Phase IV (KMG-IV): sequencing the most valuable type-strain genomes for metagenomic binning, comparative biology and taxonomic classification.</title>
        <authorList>
            <person name="Goeker M."/>
        </authorList>
    </citation>
    <scope>NUCLEOTIDE SEQUENCE [LARGE SCALE GENOMIC DNA]</scope>
    <source>
        <strain evidence="3 4">DSM 101015</strain>
    </source>
</reference>
<dbReference type="RefSeq" id="WP_025054782.1">
    <property type="nucleotide sequence ID" value="NZ_JACIFU010000001.1"/>
</dbReference>
<dbReference type="NCBIfam" id="TIGR00079">
    <property type="entry name" value="pept_deformyl"/>
    <property type="match status" value="1"/>
</dbReference>
<keyword evidence="2" id="KW-0479">Metal-binding</keyword>
<feature type="binding site" evidence="2">
    <location>
        <position position="94"/>
    </location>
    <ligand>
        <name>Fe cation</name>
        <dbReference type="ChEBI" id="CHEBI:24875"/>
    </ligand>
</feature>
<dbReference type="NCBIfam" id="NF001159">
    <property type="entry name" value="PRK00150.1-3"/>
    <property type="match status" value="1"/>
</dbReference>
<organism evidence="3 4">
    <name type="scientific">Sulfitobacter noctilucicola</name>
    <dbReference type="NCBI Taxonomy" id="1342301"/>
    <lineage>
        <taxon>Bacteria</taxon>
        <taxon>Pseudomonadati</taxon>
        <taxon>Pseudomonadota</taxon>
        <taxon>Alphaproteobacteria</taxon>
        <taxon>Rhodobacterales</taxon>
        <taxon>Roseobacteraceae</taxon>
        <taxon>Sulfitobacter</taxon>
    </lineage>
</organism>
<dbReference type="GO" id="GO:0042586">
    <property type="term" value="F:peptide deformylase activity"/>
    <property type="evidence" value="ECO:0007669"/>
    <property type="project" value="UniProtKB-UniRule"/>
</dbReference>
<feature type="binding site" evidence="2">
    <location>
        <position position="136"/>
    </location>
    <ligand>
        <name>Fe cation</name>
        <dbReference type="ChEBI" id="CHEBI:24875"/>
    </ligand>
</feature>
<name>A0A7W6M626_9RHOB</name>
<dbReference type="HAMAP" id="MF_00163">
    <property type="entry name" value="Pep_deformylase"/>
    <property type="match status" value="1"/>
</dbReference>
<dbReference type="PIRSF" id="PIRSF004749">
    <property type="entry name" value="Pep_def"/>
    <property type="match status" value="1"/>
</dbReference>
<sequence>MTVLPILTWPDARLTETCAPVEKITPEIEALTADMLETMYAAPGRGLAAPQVGVMQRIFVMDTGWKEGKSDPIICINPMLQEVSEERQSNDEGCLSIPGVMANVSRPAQVQMVWTGLNGGRYVQSFDGFAAACAQHELDHLDGVVTFDHLMAADREALMAEYAAQ</sequence>
<dbReference type="InterPro" id="IPR023635">
    <property type="entry name" value="Peptide_deformylase"/>
</dbReference>
<dbReference type="PRINTS" id="PR01576">
    <property type="entry name" value="PDEFORMYLASE"/>
</dbReference>
<comment type="catalytic activity">
    <reaction evidence="2">
        <text>N-terminal N-formyl-L-methionyl-[peptide] + H2O = N-terminal L-methionyl-[peptide] + formate</text>
        <dbReference type="Rhea" id="RHEA:24420"/>
        <dbReference type="Rhea" id="RHEA-COMP:10639"/>
        <dbReference type="Rhea" id="RHEA-COMP:10640"/>
        <dbReference type="ChEBI" id="CHEBI:15377"/>
        <dbReference type="ChEBI" id="CHEBI:15740"/>
        <dbReference type="ChEBI" id="CHEBI:49298"/>
        <dbReference type="ChEBI" id="CHEBI:64731"/>
        <dbReference type="EC" id="3.5.1.88"/>
    </reaction>
</comment>
<dbReference type="Pfam" id="PF01327">
    <property type="entry name" value="Pep_deformylase"/>
    <property type="match status" value="1"/>
</dbReference>
<evidence type="ECO:0000313" key="3">
    <source>
        <dbReference type="EMBL" id="MBB4173143.1"/>
    </source>
</evidence>
<comment type="cofactor">
    <cofactor evidence="2">
        <name>Fe(2+)</name>
        <dbReference type="ChEBI" id="CHEBI:29033"/>
    </cofactor>
    <text evidence="2">Binds 1 Fe(2+) ion.</text>
</comment>
<feature type="binding site" evidence="2">
    <location>
        <position position="140"/>
    </location>
    <ligand>
        <name>Fe cation</name>
        <dbReference type="ChEBI" id="CHEBI:24875"/>
    </ligand>
</feature>
<keyword evidence="2" id="KW-0648">Protein biosynthesis</keyword>
<gene>
    <name evidence="2" type="primary">def</name>
    <name evidence="3" type="ORF">GGR93_000904</name>
</gene>
<dbReference type="PANTHER" id="PTHR10458">
    <property type="entry name" value="PEPTIDE DEFORMYLASE"/>
    <property type="match status" value="1"/>
</dbReference>
<dbReference type="OrthoDB" id="9804313at2"/>
<dbReference type="Gene3D" id="3.90.45.10">
    <property type="entry name" value="Peptide deformylase"/>
    <property type="match status" value="1"/>
</dbReference>
<dbReference type="PANTHER" id="PTHR10458:SF22">
    <property type="entry name" value="PEPTIDE DEFORMYLASE"/>
    <property type="match status" value="1"/>
</dbReference>
<dbReference type="AlphaFoldDB" id="A0A7W6M626"/>
<proteinExistence type="inferred from homology"/>
<dbReference type="InterPro" id="IPR036821">
    <property type="entry name" value="Peptide_deformylase_sf"/>
</dbReference>
<comment type="function">
    <text evidence="2">Removes the formyl group from the N-terminal Met of newly synthesized proteins. Requires at least a dipeptide for an efficient rate of reaction. N-terminal L-methionine is a prerequisite for activity but the enzyme has broad specificity at other positions.</text>
</comment>
<dbReference type="EC" id="3.5.1.88" evidence="2"/>
<comment type="similarity">
    <text evidence="1 2">Belongs to the polypeptide deformylase family.</text>
</comment>
<keyword evidence="2 3" id="KW-0378">Hydrolase</keyword>
<evidence type="ECO:0000313" key="4">
    <source>
        <dbReference type="Proteomes" id="UP000565745"/>
    </source>
</evidence>
<dbReference type="CDD" id="cd00487">
    <property type="entry name" value="Pep_deformylase"/>
    <property type="match status" value="1"/>
</dbReference>
<dbReference type="SUPFAM" id="SSF56420">
    <property type="entry name" value="Peptide deformylase"/>
    <property type="match status" value="1"/>
</dbReference>
<dbReference type="Proteomes" id="UP000565745">
    <property type="component" value="Unassembled WGS sequence"/>
</dbReference>
<feature type="active site" evidence="2">
    <location>
        <position position="137"/>
    </location>
</feature>
<comment type="caution">
    <text evidence="3">The sequence shown here is derived from an EMBL/GenBank/DDBJ whole genome shotgun (WGS) entry which is preliminary data.</text>
</comment>
<dbReference type="GO" id="GO:0046872">
    <property type="term" value="F:metal ion binding"/>
    <property type="evidence" value="ECO:0007669"/>
    <property type="project" value="UniProtKB-KW"/>
</dbReference>
<dbReference type="EMBL" id="JACIFU010000001">
    <property type="protein sequence ID" value="MBB4173143.1"/>
    <property type="molecule type" value="Genomic_DNA"/>
</dbReference>
<evidence type="ECO:0000256" key="2">
    <source>
        <dbReference type="HAMAP-Rule" id="MF_00163"/>
    </source>
</evidence>